<evidence type="ECO:0000256" key="1">
    <source>
        <dbReference type="PROSITE-ProRule" id="PRU00047"/>
    </source>
</evidence>
<dbReference type="PROSITE" id="PS50158">
    <property type="entry name" value="ZF_CCHC"/>
    <property type="match status" value="1"/>
</dbReference>
<protein>
    <recommendedName>
        <fullName evidence="3">CCHC-type domain-containing protein</fullName>
    </recommendedName>
</protein>
<evidence type="ECO:0000313" key="4">
    <source>
        <dbReference type="EMBL" id="GEU38506.1"/>
    </source>
</evidence>
<proteinExistence type="predicted"/>
<comment type="caution">
    <text evidence="4">The sequence shown here is derived from an EMBL/GenBank/DDBJ whole genome shotgun (WGS) entry which is preliminary data.</text>
</comment>
<dbReference type="InterPro" id="IPR036875">
    <property type="entry name" value="Znf_CCHC_sf"/>
</dbReference>
<dbReference type="Gene3D" id="4.10.60.10">
    <property type="entry name" value="Zinc finger, CCHC-type"/>
    <property type="match status" value="1"/>
</dbReference>
<dbReference type="Pfam" id="PF00098">
    <property type="entry name" value="zf-CCHC"/>
    <property type="match status" value="1"/>
</dbReference>
<dbReference type="GO" id="GO:0008270">
    <property type="term" value="F:zinc ion binding"/>
    <property type="evidence" value="ECO:0007669"/>
    <property type="project" value="UniProtKB-KW"/>
</dbReference>
<dbReference type="SMART" id="SM00343">
    <property type="entry name" value="ZnF_C2HC"/>
    <property type="match status" value="1"/>
</dbReference>
<dbReference type="EMBL" id="BKCJ010001059">
    <property type="protein sequence ID" value="GEU38506.1"/>
    <property type="molecule type" value="Genomic_DNA"/>
</dbReference>
<name>A0A6L2JNH2_TANCI</name>
<dbReference type="AlphaFoldDB" id="A0A6L2JNH2"/>
<keyword evidence="1" id="KW-0479">Metal-binding</keyword>
<feature type="compositionally biased region" description="Basic and acidic residues" evidence="2">
    <location>
        <begin position="877"/>
        <end position="912"/>
    </location>
</feature>
<feature type="domain" description="CCHC-type" evidence="3">
    <location>
        <begin position="271"/>
        <end position="286"/>
    </location>
</feature>
<reference evidence="4" key="1">
    <citation type="journal article" date="2019" name="Sci. Rep.">
        <title>Draft genome of Tanacetum cinerariifolium, the natural source of mosquito coil.</title>
        <authorList>
            <person name="Yamashiro T."/>
            <person name="Shiraishi A."/>
            <person name="Satake H."/>
            <person name="Nakayama K."/>
        </authorList>
    </citation>
    <scope>NUCLEOTIDE SEQUENCE</scope>
</reference>
<feature type="region of interest" description="Disordered" evidence="2">
    <location>
        <begin position="877"/>
        <end position="928"/>
    </location>
</feature>
<dbReference type="GO" id="GO:0003676">
    <property type="term" value="F:nucleic acid binding"/>
    <property type="evidence" value="ECO:0007669"/>
    <property type="project" value="InterPro"/>
</dbReference>
<keyword evidence="1" id="KW-0863">Zinc-finger</keyword>
<dbReference type="SUPFAM" id="SSF57756">
    <property type="entry name" value="Retrovirus zinc finger-like domains"/>
    <property type="match status" value="1"/>
</dbReference>
<dbReference type="Pfam" id="PF14223">
    <property type="entry name" value="Retrotran_gag_2"/>
    <property type="match status" value="1"/>
</dbReference>
<evidence type="ECO:0000259" key="3">
    <source>
        <dbReference type="PROSITE" id="PS50158"/>
    </source>
</evidence>
<dbReference type="PANTHER" id="PTHR11439:SF509">
    <property type="entry name" value="RNA-DIRECTED DNA POLYMERASE"/>
    <property type="match status" value="1"/>
</dbReference>
<organism evidence="4">
    <name type="scientific">Tanacetum cinerariifolium</name>
    <name type="common">Dalmatian daisy</name>
    <name type="synonym">Chrysanthemum cinerariifolium</name>
    <dbReference type="NCBI Taxonomy" id="118510"/>
    <lineage>
        <taxon>Eukaryota</taxon>
        <taxon>Viridiplantae</taxon>
        <taxon>Streptophyta</taxon>
        <taxon>Embryophyta</taxon>
        <taxon>Tracheophyta</taxon>
        <taxon>Spermatophyta</taxon>
        <taxon>Magnoliopsida</taxon>
        <taxon>eudicotyledons</taxon>
        <taxon>Gunneridae</taxon>
        <taxon>Pentapetalae</taxon>
        <taxon>asterids</taxon>
        <taxon>campanulids</taxon>
        <taxon>Asterales</taxon>
        <taxon>Asteraceae</taxon>
        <taxon>Asteroideae</taxon>
        <taxon>Anthemideae</taxon>
        <taxon>Anthemidinae</taxon>
        <taxon>Tanacetum</taxon>
    </lineage>
</organism>
<accession>A0A6L2JNH2</accession>
<evidence type="ECO:0000256" key="2">
    <source>
        <dbReference type="SAM" id="MobiDB-lite"/>
    </source>
</evidence>
<dbReference type="InterPro" id="IPR001878">
    <property type="entry name" value="Znf_CCHC"/>
</dbReference>
<gene>
    <name evidence="4" type="ORF">Tci_010484</name>
</gene>
<dbReference type="PANTHER" id="PTHR11439">
    <property type="entry name" value="GAG-POL-RELATED RETROTRANSPOSON"/>
    <property type="match status" value="1"/>
</dbReference>
<keyword evidence="1" id="KW-0862">Zinc</keyword>
<feature type="region of interest" description="Disordered" evidence="2">
    <location>
        <begin position="196"/>
        <end position="224"/>
    </location>
</feature>
<sequence length="996" mass="114415">MSTQQDIYVAGSENHHRMLKKTTMFYGLVVFFVMQRATKWELLYNFIINGSYVRRMILESGDPDSEVPVAETFHEQADEELSEKEIKQMEADDQAIKTILMSLPEDIYAAVDSCDTAQEIWLRVQQMMKGSNIGAQKKKAKLFNEWEIFTSTDGESIESYYHRFSKLMNGFKRNKHFPEKIANNLKSNESIKYKGKEIAKPITPSSESASEEDSDPEQAQTDKEMQKNLALTEKYKNEHQTGQFRNQRTVTVVGARETVGSQIVQQTGIQCFNCKEFGHFAKECRKPKRVKDYTYHKEKINVIPDSQNMCDNDIHTDQNAVECDDERVALANLIANLKLKIDENKKIQKQFKKVNASLAHELKECKSILAETSRTLGESNSTRDSCLIARQCKQNELEKYKTLNDRTVNYDKLKHFANRFIPDREEILTLEQESRSKLNNDLVKPYDYTKQNSLYEIFKPASQEYHVQLTHANEVRKKMWRKYFVKTKPHIVKNIVFLSTSKSISKSRQAYNVMTNNINHFRELVDQAWEKHYHASFRAPTALDMEVLIKTYLMPLALKTQNDSFICVHERKQEMHADLKYVKSLGKEIDDIEYEKAEFSNMYGLLLQEYVSKDVMCSYLHSLSDLDAHAELQCLYVHKVKECECLAHNLSKQTKIMDVKMAFVNGPLKEEVYVAQTEGFVDPDHPKRFSKGTIDHSIHDKIRGGHFTCANLRLQIYQSPRGIFINQAKYTLEILKKHGMEKCDSIGTPMATTPKLDVDLSGTPVDQTKHRSMIGSLMYLRSSRPDIVQADSGFELIAFSDVDHAGCIDTHKSTYGGIQFLGDKLVSWMSKKTEYQLADMFTKALLEDRFQYLVRRIETKVRVKILESFQDDAKYDHVGQDTRSQGGKDDQDKQGTDLKISELKTKSKDNGKGSRSKITQHEGTSLQQNKVGQNAVQNLGIKNVGNHNGLIVVPRIANQNANQNRNDNVVVARAEDNGDIDEIKEFNANYILMANL</sequence>